<keyword evidence="5 10" id="KW-0378">Hydrolase</keyword>
<sequence length="507" mass="57108">MNQSSPQPGNWLQVSLLTAALCLALLALFYPTAVSMVDIWWRSETFAHGFFILPITLYLIWRLRDELRLLTPQPTLWGLPLLAMLGFGWLLAEFATVTVVQQLAFVAMLPVAVYSMLGWQVTRRILFPLCFLVLAVPMGEGLIPPLMEFTADFTVMMLQLTGIPVFREGLFFEIPSGRWSVVEGCSGVRYLIASVTLGCLYAYLTYTSYLRRSIFILAAFVVPILANGLRAYMIVMIANYSDYKLAMGVDHFIYGWVWFGIVITLMFWVGGFWAEDPPETVEPASADGDAVLAKSSPTMVAVAVLVVALVWPVWGMVSDNAVNSAPVTLTAPTHERWQKTDSMTDWRPRYLGTDAELMQSYERDGVRVSLYLGYYREQRQNAELVNSQNVLIQQKHEVWSQVGRSEMQFQVNDQNIDVWQGRLRANHGQNLQVVYWHWLGGQYSINPYLSKLIEAKAKLLGQPRDGAVILLATEFDDDTDSALASLQQFAEDMLPLVQQQLDAVAAD</sequence>
<proteinExistence type="predicted"/>
<dbReference type="EC" id="3.4.22.-" evidence="10"/>
<keyword evidence="2" id="KW-1003">Cell membrane</keyword>
<feature type="transmembrane region" description="Helical" evidence="8">
    <location>
        <begin position="46"/>
        <end position="63"/>
    </location>
</feature>
<dbReference type="GO" id="GO:0006508">
    <property type="term" value="P:proteolysis"/>
    <property type="evidence" value="ECO:0007669"/>
    <property type="project" value="UniProtKB-KW"/>
</dbReference>
<feature type="domain" description="Methanolan biosynthesis EpsI" evidence="9">
    <location>
        <begin position="304"/>
        <end position="499"/>
    </location>
</feature>
<evidence type="ECO:0000256" key="7">
    <source>
        <dbReference type="ARBA" id="ARBA00023136"/>
    </source>
</evidence>
<comment type="caution">
    <text evidence="10">The sequence shown here is derived from an EMBL/GenBank/DDBJ whole genome shotgun (WGS) entry which is preliminary data.</text>
</comment>
<feature type="transmembrane region" description="Helical" evidence="8">
    <location>
        <begin position="252"/>
        <end position="274"/>
    </location>
</feature>
<evidence type="ECO:0000256" key="8">
    <source>
        <dbReference type="SAM" id="Phobius"/>
    </source>
</evidence>
<evidence type="ECO:0000256" key="5">
    <source>
        <dbReference type="ARBA" id="ARBA00022801"/>
    </source>
</evidence>
<keyword evidence="4 8" id="KW-0812">Transmembrane</keyword>
<gene>
    <name evidence="10" type="primary">xrtA</name>
    <name evidence="10" type="ORF">ENJ65_05815</name>
</gene>
<organism evidence="10">
    <name type="scientific">Candidatus Tenderia electrophaga</name>
    <dbReference type="NCBI Taxonomy" id="1748243"/>
    <lineage>
        <taxon>Bacteria</taxon>
        <taxon>Pseudomonadati</taxon>
        <taxon>Pseudomonadota</taxon>
        <taxon>Gammaproteobacteria</taxon>
        <taxon>Candidatus Tenderiales</taxon>
        <taxon>Candidatus Tenderiaceae</taxon>
        <taxon>Candidatus Tenderia</taxon>
    </lineage>
</organism>
<dbReference type="InterPro" id="IPR017540">
    <property type="entry name" value="Exosortase-1"/>
</dbReference>
<dbReference type="InterPro" id="IPR026392">
    <property type="entry name" value="Exo/Archaeosortase_dom"/>
</dbReference>
<dbReference type="EMBL" id="DRNF01000368">
    <property type="protein sequence ID" value="HHJ81131.1"/>
    <property type="molecule type" value="Genomic_DNA"/>
</dbReference>
<evidence type="ECO:0000256" key="4">
    <source>
        <dbReference type="ARBA" id="ARBA00022692"/>
    </source>
</evidence>
<evidence type="ECO:0000259" key="9">
    <source>
        <dbReference type="Pfam" id="PF11984"/>
    </source>
</evidence>
<evidence type="ECO:0000256" key="6">
    <source>
        <dbReference type="ARBA" id="ARBA00022989"/>
    </source>
</evidence>
<feature type="transmembrane region" description="Helical" evidence="8">
    <location>
        <begin position="187"/>
        <end position="204"/>
    </location>
</feature>
<dbReference type="InterPro" id="IPR014263">
    <property type="entry name" value="Methanolan_biosynth_EpsI"/>
</dbReference>
<comment type="subcellular location">
    <subcellularLocation>
        <location evidence="1">Cell membrane</location>
        <topology evidence="1">Multi-pass membrane protein</topology>
    </subcellularLocation>
</comment>
<reference evidence="10" key="1">
    <citation type="journal article" date="2020" name="mSystems">
        <title>Genome- and Community-Level Interaction Insights into Carbon Utilization and Element Cycling Functions of Hydrothermarchaeota in Hydrothermal Sediment.</title>
        <authorList>
            <person name="Zhou Z."/>
            <person name="Liu Y."/>
            <person name="Xu W."/>
            <person name="Pan J."/>
            <person name="Luo Z.H."/>
            <person name="Li M."/>
        </authorList>
    </citation>
    <scope>NUCLEOTIDE SEQUENCE [LARGE SCALE GENOMIC DNA]</scope>
    <source>
        <strain evidence="10">HyVt-505</strain>
    </source>
</reference>
<dbReference type="GO" id="GO:0005886">
    <property type="term" value="C:plasma membrane"/>
    <property type="evidence" value="ECO:0007669"/>
    <property type="project" value="UniProtKB-SubCell"/>
</dbReference>
<dbReference type="Proteomes" id="UP000885832">
    <property type="component" value="Unassembled WGS sequence"/>
</dbReference>
<dbReference type="NCBIfam" id="TIGR03109">
    <property type="entry name" value="exosort_XrtA"/>
    <property type="match status" value="1"/>
</dbReference>
<feature type="transmembrane region" description="Helical" evidence="8">
    <location>
        <begin position="294"/>
        <end position="314"/>
    </location>
</feature>
<feature type="transmembrane region" description="Helical" evidence="8">
    <location>
        <begin position="216"/>
        <end position="240"/>
    </location>
</feature>
<dbReference type="NCBIfam" id="TIGR02602">
    <property type="entry name" value="8TM_EpsH"/>
    <property type="match status" value="1"/>
</dbReference>
<name>A0A832J740_9GAMM</name>
<dbReference type="GO" id="GO:0008233">
    <property type="term" value="F:peptidase activity"/>
    <property type="evidence" value="ECO:0007669"/>
    <property type="project" value="UniProtKB-KW"/>
</dbReference>
<keyword evidence="7 8" id="KW-0472">Membrane</keyword>
<feature type="transmembrane region" description="Helical" evidence="8">
    <location>
        <begin position="75"/>
        <end position="92"/>
    </location>
</feature>
<keyword evidence="6 8" id="KW-1133">Transmembrane helix</keyword>
<dbReference type="Pfam" id="PF11984">
    <property type="entry name" value="DUF3485"/>
    <property type="match status" value="1"/>
</dbReference>
<feature type="transmembrane region" description="Helical" evidence="8">
    <location>
        <begin position="98"/>
        <end position="118"/>
    </location>
</feature>
<dbReference type="Pfam" id="PF09721">
    <property type="entry name" value="Exosortase_EpsH"/>
    <property type="match status" value="1"/>
</dbReference>
<accession>A0A832J740</accession>
<dbReference type="AlphaFoldDB" id="A0A832J740"/>
<evidence type="ECO:0000313" key="10">
    <source>
        <dbReference type="EMBL" id="HHJ81131.1"/>
    </source>
</evidence>
<dbReference type="NCBIfam" id="TIGR04178">
    <property type="entry name" value="exo_archaeo"/>
    <property type="match status" value="1"/>
</dbReference>
<protein>
    <submittedName>
        <fullName evidence="10">Exosortase A</fullName>
        <ecNumber evidence="10">3.4.22.-</ecNumber>
    </submittedName>
</protein>
<dbReference type="NCBIfam" id="TIGR02914">
    <property type="entry name" value="EpsI_fam"/>
    <property type="match status" value="1"/>
</dbReference>
<feature type="transmembrane region" description="Helical" evidence="8">
    <location>
        <begin position="125"/>
        <end position="143"/>
    </location>
</feature>
<dbReference type="InterPro" id="IPR013426">
    <property type="entry name" value="EpsH-like"/>
</dbReference>
<evidence type="ECO:0000256" key="3">
    <source>
        <dbReference type="ARBA" id="ARBA00022670"/>
    </source>
</evidence>
<evidence type="ECO:0000256" key="1">
    <source>
        <dbReference type="ARBA" id="ARBA00004651"/>
    </source>
</evidence>
<dbReference type="InterPro" id="IPR019127">
    <property type="entry name" value="Exosortase"/>
</dbReference>
<evidence type="ECO:0000256" key="2">
    <source>
        <dbReference type="ARBA" id="ARBA00022475"/>
    </source>
</evidence>
<keyword evidence="3" id="KW-0645">Protease</keyword>